<reference evidence="2" key="1">
    <citation type="journal article" date="2013" name="Stand. Genomic Sci.">
        <title>Genome sequence of the thermophilic fresh-water bacterium Spirochaeta caldaria type strain (H1(T)), reclassification of Spirochaeta caldaria, Spirochaeta stenostrepta, and Spirochaeta zuelzerae in the genus Treponema as Treponema caldaria comb. nov., Treponema stenostrepta comb. nov., and Treponema zuelzerae comb. nov., and emendation of the genus Treponema.</title>
        <authorList>
            <person name="Abt B."/>
            <person name="Goker M."/>
            <person name="Scheuner C."/>
            <person name="Han C."/>
            <person name="Lu M."/>
            <person name="Misra M."/>
            <person name="Lapidus A."/>
            <person name="Nolan M."/>
            <person name="Lucas S."/>
            <person name="Hammon N."/>
            <person name="Deshpande S."/>
            <person name="Cheng J.F."/>
            <person name="Tapia R."/>
            <person name="Goodwin L.A."/>
            <person name="Pitluck S."/>
            <person name="Liolios K."/>
            <person name="Pagani I."/>
            <person name="Ivanova N."/>
            <person name="Mavromatis K."/>
            <person name="Mikhailova N."/>
            <person name="Huntemann M."/>
            <person name="Pati A."/>
            <person name="Chen A."/>
            <person name="Palaniappan K."/>
            <person name="Land M."/>
            <person name="Hauser L."/>
            <person name="Jeffries C.D."/>
            <person name="Rohde M."/>
            <person name="Spring S."/>
            <person name="Gronow S."/>
            <person name="Detter J.C."/>
            <person name="Bristow J."/>
            <person name="Eisen J.A."/>
            <person name="Markowitz V."/>
            <person name="Hugenholtz P."/>
            <person name="Kyrpides N.C."/>
            <person name="Woyke T."/>
            <person name="Klenk H.P."/>
        </authorList>
    </citation>
    <scope>NUCLEOTIDE SEQUENCE</scope>
    <source>
        <strain evidence="2">ATCC 51460 / DSM 7334 / H1</strain>
    </source>
</reference>
<protein>
    <submittedName>
        <fullName evidence="1">CRISPR-associated protein, Csd1 family</fullName>
    </submittedName>
</protein>
<evidence type="ECO:0000313" key="1">
    <source>
        <dbReference type="EMBL" id="AEJ20057.1"/>
    </source>
</evidence>
<dbReference type="Proteomes" id="UP000000503">
    <property type="component" value="Chromosome"/>
</dbReference>
<gene>
    <name evidence="1" type="ordered locus">Spica_1927</name>
</gene>
<name>F8F438_GRAC1</name>
<dbReference type="NCBIfam" id="TIGR01863">
    <property type="entry name" value="cas_Csd1"/>
    <property type="match status" value="1"/>
</dbReference>
<dbReference type="InterPro" id="IPR010144">
    <property type="entry name" value="CRISPR-assoc_prot_Csd1-typ"/>
</dbReference>
<dbReference type="EMBL" id="CP002868">
    <property type="protein sequence ID" value="AEJ20057.1"/>
    <property type="molecule type" value="Genomic_DNA"/>
</dbReference>
<accession>F8F438</accession>
<dbReference type="AlphaFoldDB" id="F8F438"/>
<dbReference type="Pfam" id="PF09709">
    <property type="entry name" value="Cas_Csd1"/>
    <property type="match status" value="1"/>
</dbReference>
<dbReference type="HOGENOM" id="CLU_031037_0_0_12"/>
<keyword evidence="2" id="KW-1185">Reference proteome</keyword>
<dbReference type="OrthoDB" id="9778918at2"/>
<organism evidence="1 2">
    <name type="scientific">Gracilinema caldarium (strain ATCC 51460 / DSM 7334 / H1)</name>
    <name type="common">Treponema caldarium</name>
    <dbReference type="NCBI Taxonomy" id="744872"/>
    <lineage>
        <taxon>Bacteria</taxon>
        <taxon>Pseudomonadati</taxon>
        <taxon>Spirochaetota</taxon>
        <taxon>Spirochaetia</taxon>
        <taxon>Spirochaetales</taxon>
        <taxon>Breznakiellaceae</taxon>
        <taxon>Gracilinema</taxon>
    </lineage>
</organism>
<proteinExistence type="predicted"/>
<dbReference type="CDD" id="cd09757">
    <property type="entry name" value="Cas8c_I-C"/>
    <property type="match status" value="1"/>
</dbReference>
<evidence type="ECO:0000313" key="2">
    <source>
        <dbReference type="Proteomes" id="UP000000503"/>
    </source>
</evidence>
<dbReference type="STRING" id="744872.Spica_1927"/>
<dbReference type="eggNOG" id="ENOG502Z7WH">
    <property type="taxonomic scope" value="Bacteria"/>
</dbReference>
<sequence>MILQALYNYYKILLDDPEVEIAAPGYSAANVSFALNLSSNGDLLDIIPLTTKSPDGKKERNFRRMIVPEQVKKSSGIVANFLCDTVPYVLGISEKEAKDPKYAEKRFEAFRDFNIEILSHANSDAARAVVAFLQKHNPQKAQQHPVIAQQLEGLLEGGSLIFQLQGKDVIQDPEVRRAWEDYKLGQEAVEMQCLVTGKIEPIARLHPSIKRVRGAQPTGASLVSFNERAYESYNRLKGQGLNSPVSQRVASGYGVALNYLLSEQNPNRPIFLGDTTVVYWADTADKRYSDAFYALLNPEYQQVEDVAAEETKEKRKRDKEGERTLGEVAESVQHGKAIDLAALSKELDKDTRFYVLGLASNVSRLAIRFFLTEPFGVFAERIMQHYEDLKIVKEYANQSDYISPYRILAECVSPKVTRRDDEVKQSWSLLGGAFMRAILTGAPYPEGLYAAFINRIRHDTDETNDEGRRRSVKINYIRAAYIKAHLIRKFRRQGDNNNYKEALQMSLNESYDHPAYVLGRLFAWLEKAQAEAIGQNINATIKDRYFTSACATPASVFPTLLRLSNHWTGKAEYGGTLDKNIQALLGKLEAQPFPQRFTLEEQGVFILGYYHQRSAFYPKKDSNGGE</sequence>
<dbReference type="KEGG" id="scd:Spica_1927"/>
<dbReference type="RefSeq" id="WP_013969347.1">
    <property type="nucleotide sequence ID" value="NC_015732.1"/>
</dbReference>